<dbReference type="EMBL" id="JARAKF010000001">
    <property type="protein sequence ID" value="MDU9000479.1"/>
    <property type="molecule type" value="Genomic_DNA"/>
</dbReference>
<name>A0ABU3V434_9ACTN</name>
<dbReference type="RefSeq" id="WP_143606802.1">
    <property type="nucleotide sequence ID" value="NZ_JAPEMK010000004.1"/>
</dbReference>
<evidence type="ECO:0000313" key="3">
    <source>
        <dbReference type="Proteomes" id="UP001257627"/>
    </source>
</evidence>
<comment type="caution">
    <text evidence="2">The sequence shown here is derived from an EMBL/GenBank/DDBJ whole genome shotgun (WGS) entry which is preliminary data.</text>
</comment>
<feature type="region of interest" description="Disordered" evidence="1">
    <location>
        <begin position="48"/>
        <end position="76"/>
    </location>
</feature>
<sequence>MARSAEQPAILTAAPTPLSECLQVMFASHVADLPDRSRELLLIADLDGTGDLAPPRRPRLAELPSTTSFPPSGTTW</sequence>
<feature type="compositionally biased region" description="Low complexity" evidence="1">
    <location>
        <begin position="61"/>
        <end position="76"/>
    </location>
</feature>
<reference evidence="2 3" key="1">
    <citation type="submission" date="2023-02" db="EMBL/GenBank/DDBJ databases">
        <authorList>
            <person name="Maleckis M."/>
        </authorList>
    </citation>
    <scope>NUCLEOTIDE SEQUENCE [LARGE SCALE GENOMIC DNA]</scope>
    <source>
        <strain evidence="2 3">P8-A2</strain>
    </source>
</reference>
<evidence type="ECO:0000256" key="1">
    <source>
        <dbReference type="SAM" id="MobiDB-lite"/>
    </source>
</evidence>
<evidence type="ECO:0000313" key="2">
    <source>
        <dbReference type="EMBL" id="MDU9000479.1"/>
    </source>
</evidence>
<protein>
    <submittedName>
        <fullName evidence="2">Uncharacterized protein</fullName>
    </submittedName>
</protein>
<accession>A0ABU3V434</accession>
<proteinExistence type="predicted"/>
<gene>
    <name evidence="2" type="ORF">PU648_50880</name>
</gene>
<keyword evidence="3" id="KW-1185">Reference proteome</keyword>
<organism evidence="2 3">
    <name type="scientific">Streptomyces mirabilis</name>
    <dbReference type="NCBI Taxonomy" id="68239"/>
    <lineage>
        <taxon>Bacteria</taxon>
        <taxon>Bacillati</taxon>
        <taxon>Actinomycetota</taxon>
        <taxon>Actinomycetes</taxon>
        <taxon>Kitasatosporales</taxon>
        <taxon>Streptomycetaceae</taxon>
        <taxon>Streptomyces</taxon>
    </lineage>
</organism>
<dbReference type="Proteomes" id="UP001257627">
    <property type="component" value="Unassembled WGS sequence"/>
</dbReference>